<dbReference type="EMBL" id="WIXE01008497">
    <property type="protein sequence ID" value="KAK5979284.1"/>
    <property type="molecule type" value="Genomic_DNA"/>
</dbReference>
<feature type="region of interest" description="Disordered" evidence="1">
    <location>
        <begin position="14"/>
        <end position="109"/>
    </location>
</feature>
<evidence type="ECO:0000256" key="1">
    <source>
        <dbReference type="SAM" id="MobiDB-lite"/>
    </source>
</evidence>
<protein>
    <submittedName>
        <fullName evidence="3">Uncharacterized protein</fullName>
    </submittedName>
</protein>
<evidence type="ECO:0000313" key="4">
    <source>
        <dbReference type="Proteomes" id="UP001331761"/>
    </source>
</evidence>
<comment type="caution">
    <text evidence="3">The sequence shown here is derived from an EMBL/GenBank/DDBJ whole genome shotgun (WGS) entry which is preliminary data.</text>
</comment>
<dbReference type="AlphaFoldDB" id="A0AAN8FM12"/>
<evidence type="ECO:0000313" key="3">
    <source>
        <dbReference type="EMBL" id="KAK5979284.1"/>
    </source>
</evidence>
<feature type="compositionally biased region" description="Basic and acidic residues" evidence="1">
    <location>
        <begin position="50"/>
        <end position="62"/>
    </location>
</feature>
<reference evidence="3 4" key="1">
    <citation type="submission" date="2019-10" db="EMBL/GenBank/DDBJ databases">
        <title>Assembly and Annotation for the nematode Trichostrongylus colubriformis.</title>
        <authorList>
            <person name="Martin J."/>
        </authorList>
    </citation>
    <scope>NUCLEOTIDE SEQUENCE [LARGE SCALE GENOMIC DNA]</scope>
    <source>
        <strain evidence="3">G859</strain>
        <tissue evidence="3">Whole worm</tissue>
    </source>
</reference>
<keyword evidence="2" id="KW-0472">Membrane</keyword>
<evidence type="ECO:0000256" key="2">
    <source>
        <dbReference type="SAM" id="Phobius"/>
    </source>
</evidence>
<proteinExistence type="predicted"/>
<feature type="transmembrane region" description="Helical" evidence="2">
    <location>
        <begin position="116"/>
        <end position="143"/>
    </location>
</feature>
<organism evidence="3 4">
    <name type="scientific">Trichostrongylus colubriformis</name>
    <name type="common">Black scour worm</name>
    <dbReference type="NCBI Taxonomy" id="6319"/>
    <lineage>
        <taxon>Eukaryota</taxon>
        <taxon>Metazoa</taxon>
        <taxon>Ecdysozoa</taxon>
        <taxon>Nematoda</taxon>
        <taxon>Chromadorea</taxon>
        <taxon>Rhabditida</taxon>
        <taxon>Rhabditina</taxon>
        <taxon>Rhabditomorpha</taxon>
        <taxon>Strongyloidea</taxon>
        <taxon>Trichostrongylidae</taxon>
        <taxon>Trichostrongylus</taxon>
    </lineage>
</organism>
<keyword evidence="2" id="KW-0812">Transmembrane</keyword>
<sequence length="157" mass="17395">SVSIKRSQVVIQEDMELYEPIGDQKNVVDAPKTGRKEKPMMPPMQKSKPRAKESVKPLRSGDDIDLVSDTGLDIPPKPCKAKNSSNTTKKNEKKKQRPSGGKSSNSSRRSNKSQTFFIIAVVISILLCLLFLALAVLGLLHLFDTMTAIRPFMPLQC</sequence>
<feature type="non-terminal residue" evidence="3">
    <location>
        <position position="1"/>
    </location>
</feature>
<keyword evidence="4" id="KW-1185">Reference proteome</keyword>
<accession>A0AAN8FM12</accession>
<keyword evidence="2" id="KW-1133">Transmembrane helix</keyword>
<dbReference type="Proteomes" id="UP001331761">
    <property type="component" value="Unassembled WGS sequence"/>
</dbReference>
<name>A0AAN8FM12_TRICO</name>
<gene>
    <name evidence="3" type="ORF">GCK32_000671</name>
</gene>
<feature type="compositionally biased region" description="Low complexity" evidence="1">
    <location>
        <begin position="99"/>
        <end position="108"/>
    </location>
</feature>